<evidence type="ECO:0000256" key="1">
    <source>
        <dbReference type="ARBA" id="ARBA00004651"/>
    </source>
</evidence>
<evidence type="ECO:0000313" key="11">
    <source>
        <dbReference type="EMBL" id="RYM35426.1"/>
    </source>
</evidence>
<comment type="subcellular location">
    <subcellularLocation>
        <location evidence="1">Cell membrane</location>
        <topology evidence="1">Multi-pass membrane protein</topology>
    </subcellularLocation>
</comment>
<dbReference type="InterPro" id="IPR028362">
    <property type="entry name" value="AlgI"/>
</dbReference>
<dbReference type="EMBL" id="SETE01000001">
    <property type="protein sequence ID" value="RYM35426.1"/>
    <property type="molecule type" value="Genomic_DNA"/>
</dbReference>
<organism evidence="11 12">
    <name type="scientific">Brumimicrobium glaciale</name>
    <dbReference type="NCBI Taxonomy" id="200475"/>
    <lineage>
        <taxon>Bacteria</taxon>
        <taxon>Pseudomonadati</taxon>
        <taxon>Bacteroidota</taxon>
        <taxon>Flavobacteriia</taxon>
        <taxon>Flavobacteriales</taxon>
        <taxon>Crocinitomicaceae</taxon>
        <taxon>Brumimicrobium</taxon>
    </lineage>
</organism>
<keyword evidence="4 9" id="KW-0808">Transferase</keyword>
<proteinExistence type="inferred from homology"/>
<dbReference type="OrthoDB" id="9805788at2"/>
<feature type="transmembrane region" description="Helical" evidence="10">
    <location>
        <begin position="150"/>
        <end position="169"/>
    </location>
</feature>
<feature type="transmembrane region" description="Helical" evidence="10">
    <location>
        <begin position="220"/>
        <end position="243"/>
    </location>
</feature>
<dbReference type="InterPro" id="IPR004299">
    <property type="entry name" value="MBOAT_fam"/>
</dbReference>
<protein>
    <submittedName>
        <fullName evidence="11">MBOAT family protein</fullName>
    </submittedName>
</protein>
<comment type="caution">
    <text evidence="11">The sequence shown here is derived from an EMBL/GenBank/DDBJ whole genome shotgun (WGS) entry which is preliminary data.</text>
</comment>
<feature type="transmembrane region" description="Helical" evidence="10">
    <location>
        <begin position="255"/>
        <end position="274"/>
    </location>
</feature>
<evidence type="ECO:0000256" key="8">
    <source>
        <dbReference type="ARBA" id="ARBA00023315"/>
    </source>
</evidence>
<dbReference type="PIRSF" id="PIRSF016636">
    <property type="entry name" value="AlgI_DltB"/>
    <property type="match status" value="1"/>
</dbReference>
<feature type="transmembrane region" description="Helical" evidence="10">
    <location>
        <begin position="408"/>
        <end position="425"/>
    </location>
</feature>
<evidence type="ECO:0000256" key="7">
    <source>
        <dbReference type="ARBA" id="ARBA00023136"/>
    </source>
</evidence>
<dbReference type="InterPro" id="IPR051085">
    <property type="entry name" value="MB_O-acyltransferase"/>
</dbReference>
<keyword evidence="5 10" id="KW-0812">Transmembrane</keyword>
<evidence type="ECO:0000256" key="6">
    <source>
        <dbReference type="ARBA" id="ARBA00022989"/>
    </source>
</evidence>
<dbReference type="RefSeq" id="WP_130091793.1">
    <property type="nucleotide sequence ID" value="NZ_SETE01000001.1"/>
</dbReference>
<dbReference type="PANTHER" id="PTHR13285">
    <property type="entry name" value="ACYLTRANSFERASE"/>
    <property type="match status" value="1"/>
</dbReference>
<dbReference type="PANTHER" id="PTHR13285:SF23">
    <property type="entry name" value="TEICHOIC ACID D-ALANYLTRANSFERASE"/>
    <property type="match status" value="1"/>
</dbReference>
<evidence type="ECO:0000256" key="9">
    <source>
        <dbReference type="PIRNR" id="PIRNR016636"/>
    </source>
</evidence>
<dbReference type="GO" id="GO:0016746">
    <property type="term" value="F:acyltransferase activity"/>
    <property type="evidence" value="ECO:0007669"/>
    <property type="project" value="UniProtKB-KW"/>
</dbReference>
<dbReference type="AlphaFoldDB" id="A0A4Q4KPP4"/>
<keyword evidence="8 9" id="KW-0012">Acyltransferase</keyword>
<feature type="transmembrane region" description="Helical" evidence="10">
    <location>
        <begin position="335"/>
        <end position="354"/>
    </location>
</feature>
<sequence>MERLLDVFSLNPIDLTFSRLDFWLFFLVVMIFFSFLHKNKLVRSIYLTAISLFFYYKTSGLSVFILVFALGSNYSIGHLIAAQTKQRSRKVILAIGVILNIFVLAYFKYAYFFTTSFNEFFHTNYEVFNMISYFKNGFSSYGSHDIFDRLLLPAGVSFFTFSSIGYIVDVYRKEVPPIKNIFHYSFFISFFPHLILGPIVRAKEFVPQISKPYSLTKPEFGWAIFQILKGIFKKLVLADYIAVHFIDKIVDSPESYPGFVSLVAIFAYSLQIYGDFSGYTDMATGVARLMGFKLMKNFNSPYKSLNTAEFWRRWHISLGKWWKSYLYIPLGGNRTGGFASITTISIIFLFLFFFTKWFWLLYVLLAFIAIYFTILWLFPKAKTIIYRDMNLMITMVVGGLWHNPNQNYLIWGALNGLGLIFYNHWKKISPYENSNHWLVRVWKIFSTFTFMTIARIWFRVEGKSEPFDYFNHMVWKFQFNMDAFILMCTTFSIPLIILVLGLILHWLPERNETWLENRFSKTPFAIQIVASCVFVIGIYQLVADTSKHFVYFYF</sequence>
<name>A0A4Q4KPP4_9FLAO</name>
<feature type="transmembrane region" description="Helical" evidence="10">
    <location>
        <begin position="479"/>
        <end position="504"/>
    </location>
</feature>
<reference evidence="11 12" key="1">
    <citation type="submission" date="2019-02" db="EMBL/GenBank/DDBJ databases">
        <title>Genome sequence of the sea-ice species Brumimicrobium glaciale.</title>
        <authorList>
            <person name="Bowman J.P."/>
        </authorList>
    </citation>
    <scope>NUCLEOTIDE SEQUENCE [LARGE SCALE GENOMIC DNA]</scope>
    <source>
        <strain evidence="11 12">IC156</strain>
    </source>
</reference>
<dbReference type="Proteomes" id="UP000293952">
    <property type="component" value="Unassembled WGS sequence"/>
</dbReference>
<keyword evidence="7 9" id="KW-0472">Membrane</keyword>
<feature type="transmembrane region" description="Helical" evidence="10">
    <location>
        <begin position="437"/>
        <end position="458"/>
    </location>
</feature>
<dbReference type="GO" id="GO:0005886">
    <property type="term" value="C:plasma membrane"/>
    <property type="evidence" value="ECO:0007669"/>
    <property type="project" value="UniProtKB-SubCell"/>
</dbReference>
<dbReference type="Pfam" id="PF03062">
    <property type="entry name" value="MBOAT"/>
    <property type="match status" value="1"/>
</dbReference>
<keyword evidence="3 9" id="KW-1003">Cell membrane</keyword>
<feature type="transmembrane region" description="Helical" evidence="10">
    <location>
        <begin position="524"/>
        <end position="542"/>
    </location>
</feature>
<evidence type="ECO:0000256" key="4">
    <source>
        <dbReference type="ARBA" id="ARBA00022679"/>
    </source>
</evidence>
<accession>A0A4Q4KPP4</accession>
<evidence type="ECO:0000256" key="2">
    <source>
        <dbReference type="ARBA" id="ARBA00010323"/>
    </source>
</evidence>
<keyword evidence="6 10" id="KW-1133">Transmembrane helix</keyword>
<feature type="transmembrane region" description="Helical" evidence="10">
    <location>
        <begin position="20"/>
        <end position="37"/>
    </location>
</feature>
<comment type="similarity">
    <text evidence="2 9">Belongs to the membrane-bound acyltransferase family.</text>
</comment>
<gene>
    <name evidence="11" type="ORF">ERX46_00095</name>
</gene>
<feature type="transmembrane region" description="Helical" evidence="10">
    <location>
        <begin position="91"/>
        <end position="111"/>
    </location>
</feature>
<evidence type="ECO:0000256" key="3">
    <source>
        <dbReference type="ARBA" id="ARBA00022475"/>
    </source>
</evidence>
<dbReference type="GO" id="GO:0042121">
    <property type="term" value="P:alginic acid biosynthetic process"/>
    <property type="evidence" value="ECO:0007669"/>
    <property type="project" value="InterPro"/>
</dbReference>
<keyword evidence="12" id="KW-1185">Reference proteome</keyword>
<dbReference type="InterPro" id="IPR024194">
    <property type="entry name" value="Ac/AlaTfrase_AlgI/DltB"/>
</dbReference>
<dbReference type="PIRSF" id="PIRSF500217">
    <property type="entry name" value="AlgI"/>
    <property type="match status" value="1"/>
</dbReference>
<evidence type="ECO:0000313" key="12">
    <source>
        <dbReference type="Proteomes" id="UP000293952"/>
    </source>
</evidence>
<evidence type="ECO:0000256" key="10">
    <source>
        <dbReference type="SAM" id="Phobius"/>
    </source>
</evidence>
<evidence type="ECO:0000256" key="5">
    <source>
        <dbReference type="ARBA" id="ARBA00022692"/>
    </source>
</evidence>
<feature type="transmembrane region" description="Helical" evidence="10">
    <location>
        <begin position="181"/>
        <end position="200"/>
    </location>
</feature>
<feature type="transmembrane region" description="Helical" evidence="10">
    <location>
        <begin position="49"/>
        <end position="70"/>
    </location>
</feature>
<feature type="transmembrane region" description="Helical" evidence="10">
    <location>
        <begin position="359"/>
        <end position="378"/>
    </location>
</feature>